<name>A0A3M7QDT7_BRAPC</name>
<proteinExistence type="predicted"/>
<comment type="caution">
    <text evidence="1">The sequence shown here is derived from an EMBL/GenBank/DDBJ whole genome shotgun (WGS) entry which is preliminary data.</text>
</comment>
<reference evidence="1 2" key="1">
    <citation type="journal article" date="2018" name="Sci. Rep.">
        <title>Genomic signatures of local adaptation to the degree of environmental predictability in rotifers.</title>
        <authorList>
            <person name="Franch-Gras L."/>
            <person name="Hahn C."/>
            <person name="Garcia-Roger E.M."/>
            <person name="Carmona M.J."/>
            <person name="Serra M."/>
            <person name="Gomez A."/>
        </authorList>
    </citation>
    <scope>NUCLEOTIDE SEQUENCE [LARGE SCALE GENOMIC DNA]</scope>
    <source>
        <strain evidence="1">HYR1</strain>
    </source>
</reference>
<evidence type="ECO:0000313" key="1">
    <source>
        <dbReference type="EMBL" id="RNA09362.1"/>
    </source>
</evidence>
<gene>
    <name evidence="1" type="ORF">BpHYR1_023696</name>
</gene>
<accession>A0A3M7QDT7</accession>
<organism evidence="1 2">
    <name type="scientific">Brachionus plicatilis</name>
    <name type="common">Marine rotifer</name>
    <name type="synonym">Brachionus muelleri</name>
    <dbReference type="NCBI Taxonomy" id="10195"/>
    <lineage>
        <taxon>Eukaryota</taxon>
        <taxon>Metazoa</taxon>
        <taxon>Spiralia</taxon>
        <taxon>Gnathifera</taxon>
        <taxon>Rotifera</taxon>
        <taxon>Eurotatoria</taxon>
        <taxon>Monogononta</taxon>
        <taxon>Pseudotrocha</taxon>
        <taxon>Ploima</taxon>
        <taxon>Brachionidae</taxon>
        <taxon>Brachionus</taxon>
    </lineage>
</organism>
<evidence type="ECO:0000313" key="2">
    <source>
        <dbReference type="Proteomes" id="UP000276133"/>
    </source>
</evidence>
<dbReference type="EMBL" id="REGN01006474">
    <property type="protein sequence ID" value="RNA09362.1"/>
    <property type="molecule type" value="Genomic_DNA"/>
</dbReference>
<dbReference type="AlphaFoldDB" id="A0A3M7QDT7"/>
<sequence>MTPAYIKASVISIVPLKYRKIIEINNGWIIFIISLKLEFSSVIFSASSSYTGLYKSDNCSCFLRPSFSRGFIQLNVSLEKNPVSAEKGQALCESRVTIRPEIDTKSKILRHSRDNFFSIQANVLNR</sequence>
<dbReference type="Proteomes" id="UP000276133">
    <property type="component" value="Unassembled WGS sequence"/>
</dbReference>
<keyword evidence="2" id="KW-1185">Reference proteome</keyword>
<protein>
    <submittedName>
        <fullName evidence="1">Uncharacterized protein</fullName>
    </submittedName>
</protein>